<reference evidence="2" key="1">
    <citation type="journal article" date="2019" name="Int. J. Syst. Evol. Microbiol.">
        <title>The Global Catalogue of Microorganisms (GCM) 10K type strain sequencing project: providing services to taxonomists for standard genome sequencing and annotation.</title>
        <authorList>
            <consortium name="The Broad Institute Genomics Platform"/>
            <consortium name="The Broad Institute Genome Sequencing Center for Infectious Disease"/>
            <person name="Wu L."/>
            <person name="Ma J."/>
        </authorList>
    </citation>
    <scope>NUCLEOTIDE SEQUENCE [LARGE SCALE GENOMIC DNA]</scope>
    <source>
        <strain evidence="2">NBRC 107710</strain>
    </source>
</reference>
<gene>
    <name evidence="1" type="ORF">GCM10007884_27260</name>
</gene>
<dbReference type="Proteomes" id="UP001156881">
    <property type="component" value="Unassembled WGS sequence"/>
</dbReference>
<dbReference type="SUPFAM" id="SSF51905">
    <property type="entry name" value="FAD/NAD(P)-binding domain"/>
    <property type="match status" value="1"/>
</dbReference>
<organism evidence="1 2">
    <name type="scientific">Methylobacterium brachythecii</name>
    <dbReference type="NCBI Taxonomy" id="1176177"/>
    <lineage>
        <taxon>Bacteria</taxon>
        <taxon>Pseudomonadati</taxon>
        <taxon>Pseudomonadota</taxon>
        <taxon>Alphaproteobacteria</taxon>
        <taxon>Hyphomicrobiales</taxon>
        <taxon>Methylobacteriaceae</taxon>
        <taxon>Methylobacterium</taxon>
    </lineage>
</organism>
<evidence type="ECO:0000313" key="2">
    <source>
        <dbReference type="Proteomes" id="UP001156881"/>
    </source>
</evidence>
<dbReference type="InterPro" id="IPR036188">
    <property type="entry name" value="FAD/NAD-bd_sf"/>
</dbReference>
<keyword evidence="2" id="KW-1185">Reference proteome</keyword>
<evidence type="ECO:0000313" key="1">
    <source>
        <dbReference type="EMBL" id="GLS44738.1"/>
    </source>
</evidence>
<dbReference type="Gene3D" id="3.50.50.60">
    <property type="entry name" value="FAD/NAD(P)-binding domain"/>
    <property type="match status" value="1"/>
</dbReference>
<proteinExistence type="predicted"/>
<dbReference type="EMBL" id="BSPG01000014">
    <property type="protein sequence ID" value="GLS44738.1"/>
    <property type="molecule type" value="Genomic_DNA"/>
</dbReference>
<name>A0ABQ6D8W6_9HYPH</name>
<accession>A0ABQ6D8W6</accession>
<protein>
    <submittedName>
        <fullName evidence="1">Uncharacterized protein</fullName>
    </submittedName>
</protein>
<comment type="caution">
    <text evidence="1">The sequence shown here is derived from an EMBL/GenBank/DDBJ whole genome shotgun (WGS) entry which is preliminary data.</text>
</comment>
<sequence length="454" mass="49419">MQRLDFSLAFCGFGPANSGLLFSLAKTGEIADVADQGIMIVERSRSLGCGTLSEYRIPSNTLADVILECVCDKLLPEGMARLRQRSPTIAQLESLSGQAPDLDLVSDCLSDAAEMLVSDLAQHHRISLQREHRVETVSVREDGTFTVEVRGPSGDSMTARVASVVLNLGGRQEPETVGALRSLFRCDLPDTMPIMLSDSVLQLSDAGLISRFGPLVGEKRTIVVAGSSHSAFSVVERLAQVADRLGLSRIIIAHRTPPRFYYRDLMEAAAFGDVVDAQEDVCPLSGRVNRLGGLRFRTAEVARAVFGTHRLDAYPVEIETRHVAVGCSETSLAGEIPDVAAIVTCFGYRPLLPIIRDQTGEILQLAEDQHGLTTDDCGRPMRQDGRLIRGLFSFGLGSGMRIGSEVGGEPSYKRRLDGIWLYHNHVGSKVTAGMIEDLRRSELIERPELELCAS</sequence>